<comment type="caution">
    <text evidence="2">The sequence shown here is derived from an EMBL/GenBank/DDBJ whole genome shotgun (WGS) entry which is preliminary data.</text>
</comment>
<reference evidence="2" key="1">
    <citation type="submission" date="2023-03" db="EMBL/GenBank/DDBJ databases">
        <title>Massive genome expansion in bonnet fungi (Mycena s.s.) driven by repeated elements and novel gene families across ecological guilds.</title>
        <authorList>
            <consortium name="Lawrence Berkeley National Laboratory"/>
            <person name="Harder C.B."/>
            <person name="Miyauchi S."/>
            <person name="Viragh M."/>
            <person name="Kuo A."/>
            <person name="Thoen E."/>
            <person name="Andreopoulos B."/>
            <person name="Lu D."/>
            <person name="Skrede I."/>
            <person name="Drula E."/>
            <person name="Henrissat B."/>
            <person name="Morin E."/>
            <person name="Kohler A."/>
            <person name="Barry K."/>
            <person name="LaButti K."/>
            <person name="Morin E."/>
            <person name="Salamov A."/>
            <person name="Lipzen A."/>
            <person name="Mereny Z."/>
            <person name="Hegedus B."/>
            <person name="Baldrian P."/>
            <person name="Stursova M."/>
            <person name="Weitz H."/>
            <person name="Taylor A."/>
            <person name="Grigoriev I.V."/>
            <person name="Nagy L.G."/>
            <person name="Martin F."/>
            <person name="Kauserud H."/>
        </authorList>
    </citation>
    <scope>NUCLEOTIDE SEQUENCE</scope>
    <source>
        <strain evidence="2">9144</strain>
    </source>
</reference>
<organism evidence="2 3">
    <name type="scientific">Mycena pura</name>
    <dbReference type="NCBI Taxonomy" id="153505"/>
    <lineage>
        <taxon>Eukaryota</taxon>
        <taxon>Fungi</taxon>
        <taxon>Dikarya</taxon>
        <taxon>Basidiomycota</taxon>
        <taxon>Agaricomycotina</taxon>
        <taxon>Agaricomycetes</taxon>
        <taxon>Agaricomycetidae</taxon>
        <taxon>Agaricales</taxon>
        <taxon>Marasmiineae</taxon>
        <taxon>Mycenaceae</taxon>
        <taxon>Mycena</taxon>
    </lineage>
</organism>
<dbReference type="EMBL" id="JARJCW010000006">
    <property type="protein sequence ID" value="KAJ7223323.1"/>
    <property type="molecule type" value="Genomic_DNA"/>
</dbReference>
<feature type="compositionally biased region" description="Gly residues" evidence="1">
    <location>
        <begin position="27"/>
        <end position="43"/>
    </location>
</feature>
<feature type="region of interest" description="Disordered" evidence="1">
    <location>
        <begin position="1"/>
        <end position="74"/>
    </location>
</feature>
<evidence type="ECO:0000256" key="1">
    <source>
        <dbReference type="SAM" id="MobiDB-lite"/>
    </source>
</evidence>
<keyword evidence="3" id="KW-1185">Reference proteome</keyword>
<protein>
    <submittedName>
        <fullName evidence="2">Uncharacterized protein</fullName>
    </submittedName>
</protein>
<dbReference type="Proteomes" id="UP001219525">
    <property type="component" value="Unassembled WGS sequence"/>
</dbReference>
<evidence type="ECO:0000313" key="2">
    <source>
        <dbReference type="EMBL" id="KAJ7223323.1"/>
    </source>
</evidence>
<name>A0AAD6YM58_9AGAR</name>
<feature type="compositionally biased region" description="Gly residues" evidence="1">
    <location>
        <begin position="56"/>
        <end position="74"/>
    </location>
</feature>
<dbReference type="AlphaFoldDB" id="A0AAD6YM58"/>
<gene>
    <name evidence="2" type="ORF">GGX14DRAFT_387647</name>
</gene>
<accession>A0AAD6YM58</accession>
<evidence type="ECO:0000313" key="3">
    <source>
        <dbReference type="Proteomes" id="UP001219525"/>
    </source>
</evidence>
<sequence>MSRGSGGQPAIMEVSDCDGGNHRVTGGDHGGGRRSAGGGGVCGGETRSQQEWLRARGGGARSGRAGGGCGGAEGAGVRAEMTRGRVEVPGVVAKKNVGGCFGFIAIILASNWSK</sequence>
<proteinExistence type="predicted"/>